<keyword evidence="1" id="KW-0805">Transcription regulation</keyword>
<comment type="caution">
    <text evidence="6">The sequence shown here is derived from an EMBL/GenBank/DDBJ whole genome shotgun (WGS) entry which is preliminary data.</text>
</comment>
<dbReference type="SUPFAM" id="SSF46689">
    <property type="entry name" value="Homeodomain-like"/>
    <property type="match status" value="1"/>
</dbReference>
<accession>A0A6N7VS45</accession>
<dbReference type="PRINTS" id="PR00455">
    <property type="entry name" value="HTHTETR"/>
</dbReference>
<dbReference type="RefSeq" id="WP_154545127.1">
    <property type="nucleotide sequence ID" value="NZ_VULO01000008.1"/>
</dbReference>
<dbReference type="GO" id="GO:0000976">
    <property type="term" value="F:transcription cis-regulatory region binding"/>
    <property type="evidence" value="ECO:0007669"/>
    <property type="project" value="TreeGrafter"/>
</dbReference>
<feature type="domain" description="HTH tetR-type" evidence="5">
    <location>
        <begin position="15"/>
        <end position="75"/>
    </location>
</feature>
<evidence type="ECO:0000313" key="7">
    <source>
        <dbReference type="Proteomes" id="UP000470875"/>
    </source>
</evidence>
<dbReference type="AlphaFoldDB" id="A0A6N7VS45"/>
<keyword evidence="7" id="KW-1185">Reference proteome</keyword>
<feature type="DNA-binding region" description="H-T-H motif" evidence="4">
    <location>
        <begin position="38"/>
        <end position="57"/>
    </location>
</feature>
<dbReference type="Pfam" id="PF00440">
    <property type="entry name" value="TetR_N"/>
    <property type="match status" value="1"/>
</dbReference>
<dbReference type="PANTHER" id="PTHR30055:SF234">
    <property type="entry name" value="HTH-TYPE TRANSCRIPTIONAL REGULATOR BETI"/>
    <property type="match status" value="1"/>
</dbReference>
<dbReference type="GO" id="GO:0003700">
    <property type="term" value="F:DNA-binding transcription factor activity"/>
    <property type="evidence" value="ECO:0007669"/>
    <property type="project" value="TreeGrafter"/>
</dbReference>
<evidence type="ECO:0000313" key="6">
    <source>
        <dbReference type="EMBL" id="MSS84604.1"/>
    </source>
</evidence>
<keyword evidence="3" id="KW-0804">Transcription</keyword>
<gene>
    <name evidence="6" type="ORF">FYJ24_07470</name>
</gene>
<dbReference type="PROSITE" id="PS50977">
    <property type="entry name" value="HTH_TETR_2"/>
    <property type="match status" value="1"/>
</dbReference>
<keyword evidence="2 4" id="KW-0238">DNA-binding</keyword>
<dbReference type="PANTHER" id="PTHR30055">
    <property type="entry name" value="HTH-TYPE TRANSCRIPTIONAL REGULATOR RUTR"/>
    <property type="match status" value="1"/>
</dbReference>
<dbReference type="Gene3D" id="1.10.357.10">
    <property type="entry name" value="Tetracycline Repressor, domain 2"/>
    <property type="match status" value="1"/>
</dbReference>
<proteinExistence type="predicted"/>
<protein>
    <submittedName>
        <fullName evidence="6">TetR/AcrR family transcriptional regulator</fullName>
    </submittedName>
</protein>
<evidence type="ECO:0000256" key="3">
    <source>
        <dbReference type="ARBA" id="ARBA00023163"/>
    </source>
</evidence>
<name>A0A6N7VS45_9ACTO</name>
<evidence type="ECO:0000256" key="4">
    <source>
        <dbReference type="PROSITE-ProRule" id="PRU00335"/>
    </source>
</evidence>
<organism evidence="6 7">
    <name type="scientific">Scrofimicrobium canadense</name>
    <dbReference type="NCBI Taxonomy" id="2652290"/>
    <lineage>
        <taxon>Bacteria</taxon>
        <taxon>Bacillati</taxon>
        <taxon>Actinomycetota</taxon>
        <taxon>Actinomycetes</taxon>
        <taxon>Actinomycetales</taxon>
        <taxon>Actinomycetaceae</taxon>
        <taxon>Scrofimicrobium</taxon>
    </lineage>
</organism>
<reference evidence="6 7" key="1">
    <citation type="submission" date="2019-08" db="EMBL/GenBank/DDBJ databases">
        <title>In-depth cultivation of the pig gut microbiome towards novel bacterial diversity and tailored functional studies.</title>
        <authorList>
            <person name="Wylensek D."/>
            <person name="Hitch T.C.A."/>
            <person name="Clavel T."/>
        </authorList>
    </citation>
    <scope>NUCLEOTIDE SEQUENCE [LARGE SCALE GENOMIC DNA]</scope>
    <source>
        <strain evidence="6 7">WB03_NA08</strain>
    </source>
</reference>
<evidence type="ECO:0000256" key="2">
    <source>
        <dbReference type="ARBA" id="ARBA00023125"/>
    </source>
</evidence>
<sequence length="245" mass="26564">MSESPKVRGAYGSGRATKEAILVAATELFGDKGYYGFSLRDVAKIVGISHPAVIYHFPTKEALLFSTMARWHSQLGIDAIKVNPGTGETTVGDYKHSLTGLGAALLRLTALEEFPMLARFDSTMATEAASPGHPLHDHYSERMQHIRALIVERVDLLAEEKWCVPLFSSEGIADMLIGAWYGGLIVSEYPDGLEPGQYLVGRLLALAVKILQLGSDGLLAIAAAVPEELAGSFQRVLIVNRELTR</sequence>
<dbReference type="EMBL" id="VULO01000008">
    <property type="protein sequence ID" value="MSS84604.1"/>
    <property type="molecule type" value="Genomic_DNA"/>
</dbReference>
<evidence type="ECO:0000256" key="1">
    <source>
        <dbReference type="ARBA" id="ARBA00023015"/>
    </source>
</evidence>
<evidence type="ECO:0000259" key="5">
    <source>
        <dbReference type="PROSITE" id="PS50977"/>
    </source>
</evidence>
<dbReference type="InterPro" id="IPR009057">
    <property type="entry name" value="Homeodomain-like_sf"/>
</dbReference>
<dbReference type="InterPro" id="IPR050109">
    <property type="entry name" value="HTH-type_TetR-like_transc_reg"/>
</dbReference>
<dbReference type="Proteomes" id="UP000470875">
    <property type="component" value="Unassembled WGS sequence"/>
</dbReference>
<dbReference type="InterPro" id="IPR001647">
    <property type="entry name" value="HTH_TetR"/>
</dbReference>